<reference evidence="1" key="1">
    <citation type="journal article" date="2015" name="Nature">
        <title>Complex archaea that bridge the gap between prokaryotes and eukaryotes.</title>
        <authorList>
            <person name="Spang A."/>
            <person name="Saw J.H."/>
            <person name="Jorgensen S.L."/>
            <person name="Zaremba-Niedzwiedzka K."/>
            <person name="Martijn J."/>
            <person name="Lind A.E."/>
            <person name="van Eijk R."/>
            <person name="Schleper C."/>
            <person name="Guy L."/>
            <person name="Ettema T.J."/>
        </authorList>
    </citation>
    <scope>NUCLEOTIDE SEQUENCE</scope>
</reference>
<gene>
    <name evidence="1" type="ORF">LCGC14_1723460</name>
</gene>
<protein>
    <submittedName>
        <fullName evidence="1">Uncharacterized protein</fullName>
    </submittedName>
</protein>
<comment type="caution">
    <text evidence="1">The sequence shown here is derived from an EMBL/GenBank/DDBJ whole genome shotgun (WGS) entry which is preliminary data.</text>
</comment>
<accession>A0A0F9HBG4</accession>
<name>A0A0F9HBG4_9ZZZZ</name>
<organism evidence="1">
    <name type="scientific">marine sediment metagenome</name>
    <dbReference type="NCBI Taxonomy" id="412755"/>
    <lineage>
        <taxon>unclassified sequences</taxon>
        <taxon>metagenomes</taxon>
        <taxon>ecological metagenomes</taxon>
    </lineage>
</organism>
<proteinExistence type="predicted"/>
<dbReference type="EMBL" id="LAZR01015540">
    <property type="protein sequence ID" value="KKM08700.1"/>
    <property type="molecule type" value="Genomic_DNA"/>
</dbReference>
<dbReference type="AlphaFoldDB" id="A0A0F9HBG4"/>
<sequence>MYAVNHQTQTNTGTKEHTMPEKLDRCVSDVKGQGKSSDSAWAICTDSLNEEVAEAIGFTEHHSPLDIPFGREVPETVSIPSGASAISVGAKRKVGEVHVDNTHSGKKELTRMSENVLKQILETQLGECNCKNKSRLKA</sequence>
<evidence type="ECO:0000313" key="1">
    <source>
        <dbReference type="EMBL" id="KKM08700.1"/>
    </source>
</evidence>